<dbReference type="CDD" id="cd00544">
    <property type="entry name" value="CobU"/>
    <property type="match status" value="1"/>
</dbReference>
<comment type="function">
    <text evidence="4">Catalyzes ATP-dependent phosphorylation of adenosylcobinamide and addition of GMP to adenosylcobinamide phosphate.</text>
</comment>
<sequence length="189" mass="21611">MLMFITGGVRSGKSSYAEKRAVEQFHNEKGSLFYLATGLADDNEMKERVKKHQRQRSRISSHWNVIEQSIDVEEHLPSFNQRDVVLIDCLTTLLTNELFKDWRDVPDKWKDPAYVMEIETKLISFINELARGEFTAILVSNEVSHEPISDELTLAYAKLLGTLHQHAVKESVEAIKVEAGIPIVMKGRQ</sequence>
<keyword evidence="14" id="KW-0067">ATP-binding</keyword>
<proteinExistence type="inferred from homology"/>
<comment type="pathway">
    <text evidence="5">Cofactor biosynthesis; adenosylcobalamin biosynthesis; adenosylcobalamin from cob(II)yrinate a,c-diamide: step 6/7.</text>
</comment>
<dbReference type="AlphaFoldDB" id="U6ST69"/>
<evidence type="ECO:0000256" key="10">
    <source>
        <dbReference type="ARBA" id="ARBA00022573"/>
    </source>
</evidence>
<dbReference type="InterPro" id="IPR027417">
    <property type="entry name" value="P-loop_NTPase"/>
</dbReference>
<evidence type="ECO:0000256" key="19">
    <source>
        <dbReference type="PIRSR" id="PIRSR006135-2"/>
    </source>
</evidence>
<dbReference type="PIRSF" id="PIRSF006135">
    <property type="entry name" value="CobU"/>
    <property type="match status" value="1"/>
</dbReference>
<keyword evidence="12 19" id="KW-0547">Nucleotide-binding</keyword>
<dbReference type="GO" id="GO:0005525">
    <property type="term" value="F:GTP binding"/>
    <property type="evidence" value="ECO:0007669"/>
    <property type="project" value="UniProtKB-KW"/>
</dbReference>
<gene>
    <name evidence="20" type="ORF">A33I_06745</name>
</gene>
<feature type="binding site" evidence="19">
    <location>
        <position position="67"/>
    </location>
    <ligand>
        <name>GTP</name>
        <dbReference type="ChEBI" id="CHEBI:37565"/>
    </ligand>
</feature>
<dbReference type="EC" id="2.7.7.62" evidence="9"/>
<comment type="catalytic activity">
    <reaction evidence="1">
        <text>adenosylcob(III)inamide + ATP = adenosylcob(III)inamide phosphate + ADP + H(+)</text>
        <dbReference type="Rhea" id="RHEA:15769"/>
        <dbReference type="ChEBI" id="CHEBI:2480"/>
        <dbReference type="ChEBI" id="CHEBI:15378"/>
        <dbReference type="ChEBI" id="CHEBI:30616"/>
        <dbReference type="ChEBI" id="CHEBI:58502"/>
        <dbReference type="ChEBI" id="CHEBI:456216"/>
        <dbReference type="EC" id="2.7.1.156"/>
    </reaction>
</comment>
<evidence type="ECO:0000256" key="9">
    <source>
        <dbReference type="ARBA" id="ARBA00012523"/>
    </source>
</evidence>
<evidence type="ECO:0000256" key="13">
    <source>
        <dbReference type="ARBA" id="ARBA00022777"/>
    </source>
</evidence>
<evidence type="ECO:0000256" key="5">
    <source>
        <dbReference type="ARBA" id="ARBA00004692"/>
    </source>
</evidence>
<accession>U6ST69</accession>
<evidence type="ECO:0000256" key="6">
    <source>
        <dbReference type="ARBA" id="ARBA00005159"/>
    </source>
</evidence>
<evidence type="ECO:0000256" key="8">
    <source>
        <dbReference type="ARBA" id="ARBA00012016"/>
    </source>
</evidence>
<dbReference type="EC" id="2.7.1.156" evidence="8"/>
<comment type="catalytic activity">
    <reaction evidence="2">
        <text>adenosylcob(III)inamide phosphate + GTP + H(+) = adenosylcob(III)inamide-GDP + diphosphate</text>
        <dbReference type="Rhea" id="RHEA:22712"/>
        <dbReference type="ChEBI" id="CHEBI:15378"/>
        <dbReference type="ChEBI" id="CHEBI:33019"/>
        <dbReference type="ChEBI" id="CHEBI:37565"/>
        <dbReference type="ChEBI" id="CHEBI:58502"/>
        <dbReference type="ChEBI" id="CHEBI:60487"/>
        <dbReference type="EC" id="2.7.7.62"/>
    </reaction>
</comment>
<protein>
    <recommendedName>
        <fullName evidence="16">Adenosylcobinamide kinase</fullName>
        <ecNumber evidence="8">2.7.1.156</ecNumber>
        <ecNumber evidence="9">2.7.7.62</ecNumber>
    </recommendedName>
    <alternativeName>
        <fullName evidence="17">Adenosylcobinamide-phosphate guanylyltransferase</fullName>
    </alternativeName>
</protein>
<evidence type="ECO:0000256" key="11">
    <source>
        <dbReference type="ARBA" id="ARBA00022679"/>
    </source>
</evidence>
<dbReference type="RefSeq" id="WP_022627098.1">
    <property type="nucleotide sequence ID" value="NZ_ATAE01000008.1"/>
</dbReference>
<dbReference type="SUPFAM" id="SSF52540">
    <property type="entry name" value="P-loop containing nucleoside triphosphate hydrolases"/>
    <property type="match status" value="1"/>
</dbReference>
<organism evidence="20 21">
    <name type="scientific">Alkalihalophilus marmarensis DSM 21297</name>
    <dbReference type="NCBI Taxonomy" id="1188261"/>
    <lineage>
        <taxon>Bacteria</taxon>
        <taxon>Bacillati</taxon>
        <taxon>Bacillota</taxon>
        <taxon>Bacilli</taxon>
        <taxon>Bacillales</taxon>
        <taxon>Bacillaceae</taxon>
        <taxon>Alkalihalophilus</taxon>
    </lineage>
</organism>
<dbReference type="EMBL" id="ATAE01000008">
    <property type="protein sequence ID" value="ERN54115.1"/>
    <property type="molecule type" value="Genomic_DNA"/>
</dbReference>
<dbReference type="GO" id="GO:0005524">
    <property type="term" value="F:ATP binding"/>
    <property type="evidence" value="ECO:0007669"/>
    <property type="project" value="UniProtKB-KW"/>
</dbReference>
<keyword evidence="13" id="KW-0418">Kinase</keyword>
<dbReference type="GO" id="GO:0009236">
    <property type="term" value="P:cobalamin biosynthetic process"/>
    <property type="evidence" value="ECO:0007669"/>
    <property type="project" value="UniProtKB-UniPathway"/>
</dbReference>
<feature type="binding site" evidence="19">
    <location>
        <position position="88"/>
    </location>
    <ligand>
        <name>GTP</name>
        <dbReference type="ChEBI" id="CHEBI:37565"/>
    </ligand>
</feature>
<comment type="pathway">
    <text evidence="6">Cofactor biosynthesis; adenosylcobalamin biosynthesis; adenosylcobalamin from cob(II)yrinate a,c-diamide: step 5/7.</text>
</comment>
<evidence type="ECO:0000256" key="3">
    <source>
        <dbReference type="ARBA" id="ARBA00001522"/>
    </source>
</evidence>
<keyword evidence="15 19" id="KW-0342">GTP-binding</keyword>
<evidence type="ECO:0000256" key="18">
    <source>
        <dbReference type="PIRSR" id="PIRSR006135-1"/>
    </source>
</evidence>
<dbReference type="UniPathway" id="UPA00148">
    <property type="reaction ID" value="UER00236"/>
</dbReference>
<evidence type="ECO:0000256" key="17">
    <source>
        <dbReference type="ARBA" id="ARBA00030571"/>
    </source>
</evidence>
<dbReference type="PANTHER" id="PTHR34848">
    <property type="match status" value="1"/>
</dbReference>
<dbReference type="Proteomes" id="UP000017170">
    <property type="component" value="Unassembled WGS sequence"/>
</dbReference>
<evidence type="ECO:0000256" key="15">
    <source>
        <dbReference type="ARBA" id="ARBA00023134"/>
    </source>
</evidence>
<dbReference type="Pfam" id="PF02283">
    <property type="entry name" value="CobU"/>
    <property type="match status" value="1"/>
</dbReference>
<evidence type="ECO:0000313" key="20">
    <source>
        <dbReference type="EMBL" id="ERN54115.1"/>
    </source>
</evidence>
<dbReference type="PANTHER" id="PTHR34848:SF1">
    <property type="entry name" value="BIFUNCTIONAL ADENOSYLCOBALAMIN BIOSYNTHESIS PROTEIN COBU"/>
    <property type="match status" value="1"/>
</dbReference>
<keyword evidence="11" id="KW-0808">Transferase</keyword>
<feature type="binding site" evidence="19">
    <location>
        <begin position="36"/>
        <end position="38"/>
    </location>
    <ligand>
        <name>GTP</name>
        <dbReference type="ChEBI" id="CHEBI:37565"/>
    </ligand>
</feature>
<evidence type="ECO:0000256" key="1">
    <source>
        <dbReference type="ARBA" id="ARBA00000312"/>
    </source>
</evidence>
<feature type="active site" description="GMP-histidine intermediate" evidence="18">
    <location>
        <position position="52"/>
    </location>
</feature>
<evidence type="ECO:0000256" key="4">
    <source>
        <dbReference type="ARBA" id="ARBA00003889"/>
    </source>
</evidence>
<evidence type="ECO:0000256" key="2">
    <source>
        <dbReference type="ARBA" id="ARBA00000711"/>
    </source>
</evidence>
<keyword evidence="21" id="KW-1185">Reference proteome</keyword>
<dbReference type="InterPro" id="IPR003203">
    <property type="entry name" value="CobU/CobP"/>
</dbReference>
<comment type="catalytic activity">
    <reaction evidence="3">
        <text>adenosylcob(III)inamide + GTP = adenosylcob(III)inamide phosphate + GDP + H(+)</text>
        <dbReference type="Rhea" id="RHEA:15765"/>
        <dbReference type="ChEBI" id="CHEBI:2480"/>
        <dbReference type="ChEBI" id="CHEBI:15378"/>
        <dbReference type="ChEBI" id="CHEBI:37565"/>
        <dbReference type="ChEBI" id="CHEBI:58189"/>
        <dbReference type="ChEBI" id="CHEBI:58502"/>
        <dbReference type="EC" id="2.7.1.156"/>
    </reaction>
</comment>
<reference evidence="20 21" key="1">
    <citation type="journal article" date="2013" name="Genome Announc.">
        <title>Genome Sequence of the Extreme Obligate Alkaliphile Bacillus marmarensis Strain DSM 21297.</title>
        <authorList>
            <person name="Wernick D.G."/>
            <person name="Choi K.Y."/>
            <person name="Tat C.A."/>
            <person name="Lafontaine Rivera J.G."/>
            <person name="Liao J.C."/>
        </authorList>
    </citation>
    <scope>NUCLEOTIDE SEQUENCE [LARGE SCALE GENOMIC DNA]</scope>
    <source>
        <strain evidence="20 21">DSM 21297</strain>
    </source>
</reference>
<dbReference type="Gene3D" id="3.40.50.300">
    <property type="entry name" value="P-loop containing nucleotide triphosphate hydrolases"/>
    <property type="match status" value="1"/>
</dbReference>
<dbReference type="PATRIC" id="fig|1188261.3.peg.747"/>
<evidence type="ECO:0000313" key="21">
    <source>
        <dbReference type="Proteomes" id="UP000017170"/>
    </source>
</evidence>
<dbReference type="GO" id="GO:0008820">
    <property type="term" value="F:cobinamide phosphate guanylyltransferase activity"/>
    <property type="evidence" value="ECO:0007669"/>
    <property type="project" value="UniProtKB-EC"/>
</dbReference>
<comment type="caution">
    <text evidence="20">The sequence shown here is derived from an EMBL/GenBank/DDBJ whole genome shotgun (WGS) entry which is preliminary data.</text>
</comment>
<evidence type="ECO:0000256" key="12">
    <source>
        <dbReference type="ARBA" id="ARBA00022741"/>
    </source>
</evidence>
<dbReference type="GO" id="GO:0043752">
    <property type="term" value="F:adenosylcobinamide kinase activity"/>
    <property type="evidence" value="ECO:0007669"/>
    <property type="project" value="UniProtKB-EC"/>
</dbReference>
<evidence type="ECO:0000256" key="14">
    <source>
        <dbReference type="ARBA" id="ARBA00022840"/>
    </source>
</evidence>
<name>U6ST69_9BACI</name>
<comment type="similarity">
    <text evidence="7">Belongs to the CobU/CobP family.</text>
</comment>
<evidence type="ECO:0000256" key="16">
    <source>
        <dbReference type="ARBA" id="ARBA00029570"/>
    </source>
</evidence>
<evidence type="ECO:0000256" key="7">
    <source>
        <dbReference type="ARBA" id="ARBA00007490"/>
    </source>
</evidence>
<keyword evidence="10" id="KW-0169">Cobalamin biosynthesis</keyword>
<feature type="binding site" evidence="19">
    <location>
        <begin position="7"/>
        <end position="14"/>
    </location>
    <ligand>
        <name>GTP</name>
        <dbReference type="ChEBI" id="CHEBI:37565"/>
    </ligand>
</feature>